<name>A0A484BK58_DRONA</name>
<proteinExistence type="predicted"/>
<evidence type="ECO:0000313" key="2">
    <source>
        <dbReference type="Proteomes" id="UP000295192"/>
    </source>
</evidence>
<protein>
    <submittedName>
        <fullName evidence="1">Uncharacterized protein</fullName>
    </submittedName>
</protein>
<gene>
    <name evidence="1" type="ORF">AWZ03_005370</name>
</gene>
<dbReference type="Proteomes" id="UP000295192">
    <property type="component" value="Unassembled WGS sequence"/>
</dbReference>
<reference evidence="1 2" key="1">
    <citation type="journal article" date="2019" name="J. Hered.">
        <title>An Improved Genome Assembly for Drosophila navojoa, the Basal Species in the mojavensis Cluster.</title>
        <authorList>
            <person name="Vanderlinde T."/>
            <person name="Dupim E.G."/>
            <person name="Nazario-Yepiz N.O."/>
            <person name="Carvalho A.B."/>
        </authorList>
    </citation>
    <scope>NUCLEOTIDE SEQUENCE [LARGE SCALE GENOMIC DNA]</scope>
    <source>
        <strain evidence="1">Navoj_Jal97</strain>
        <tissue evidence="1">Whole organism</tissue>
    </source>
</reference>
<accession>A0A484BK58</accession>
<sequence>MLADPKIRQQLAAPDRIRLAPPCTTQRWPTSVPLKFNAKQQTRDARQGKPLKMDAIRTDSTRRCSARLIIISEHGLHLIPATLGDNGSLSHRADTDTQNHIAAASYTLRTSYGNAAPSREKNQKK</sequence>
<organism evidence="1 2">
    <name type="scientific">Drosophila navojoa</name>
    <name type="common">Fruit fly</name>
    <dbReference type="NCBI Taxonomy" id="7232"/>
    <lineage>
        <taxon>Eukaryota</taxon>
        <taxon>Metazoa</taxon>
        <taxon>Ecdysozoa</taxon>
        <taxon>Arthropoda</taxon>
        <taxon>Hexapoda</taxon>
        <taxon>Insecta</taxon>
        <taxon>Pterygota</taxon>
        <taxon>Neoptera</taxon>
        <taxon>Endopterygota</taxon>
        <taxon>Diptera</taxon>
        <taxon>Brachycera</taxon>
        <taxon>Muscomorpha</taxon>
        <taxon>Ephydroidea</taxon>
        <taxon>Drosophilidae</taxon>
        <taxon>Drosophila</taxon>
    </lineage>
</organism>
<keyword evidence="2" id="KW-1185">Reference proteome</keyword>
<comment type="caution">
    <text evidence="1">The sequence shown here is derived from an EMBL/GenBank/DDBJ whole genome shotgun (WGS) entry which is preliminary data.</text>
</comment>
<dbReference type="AlphaFoldDB" id="A0A484BK58"/>
<evidence type="ECO:0000313" key="1">
    <source>
        <dbReference type="EMBL" id="TDG48195.1"/>
    </source>
</evidence>
<dbReference type="EMBL" id="LSRL02000035">
    <property type="protein sequence ID" value="TDG48195.1"/>
    <property type="molecule type" value="Genomic_DNA"/>
</dbReference>